<sequence length="572" mass="62443">MPPQSPSSSSSPSPPRRRTLAFARLRTTHDCTLRQLVNSSWDDPPSTNSLPSTSLPARSVTDVSGRALQAAQLADVAARRAAAASATARAAAAYARRLAEQPDSAHVAAPLSPLADRPASPPQPTATRLARRFPERVRSANRADGVTFAAAGAPLVYGVGARHSPTRAITDVMARPPDEYYERSTLNSSAAAATAAARNDAARNDAAHMMHCSFITPVELGKLWSFDLVAIWHNAIRLELADLHDIVSSLLLPNRSVTMAEVRAFFAWFSSFEAFVITFLKAEEEVIFPWLEQWGRIRGSLSTLKRITTKGVITRAIRDTAACAQLLGINTVHSGLTLTNPHRHYYDALNVGVAELQPKMVDNPSMLCSTVVQKIADHVSNFSVALEDYFHEQENYLPAIIGCLYDEQDAVAASIERKIMCALWKCGRKEDCTMIILRAVELVRAPYPKVWTHRNLRRMERMALALWRRRYNGARGAVTAKFKMRKTFWERAAAALQLNFGGAEMDSETGSTTSPMATAEALAAEANISKRRMNSGGSRSSNGKFGLIRHRHGVANTAAALDTTSTLLVNGA</sequence>
<gene>
    <name evidence="2" type="ORF">BWQ96_03993</name>
</gene>
<keyword evidence="3" id="KW-1185">Reference proteome</keyword>
<name>A0A2V3IVN6_9FLOR</name>
<accession>A0A2V3IVN6</accession>
<evidence type="ECO:0000313" key="3">
    <source>
        <dbReference type="Proteomes" id="UP000247409"/>
    </source>
</evidence>
<dbReference type="Proteomes" id="UP000247409">
    <property type="component" value="Unassembled WGS sequence"/>
</dbReference>
<organism evidence="2 3">
    <name type="scientific">Gracilariopsis chorda</name>
    <dbReference type="NCBI Taxonomy" id="448386"/>
    <lineage>
        <taxon>Eukaryota</taxon>
        <taxon>Rhodophyta</taxon>
        <taxon>Florideophyceae</taxon>
        <taxon>Rhodymeniophycidae</taxon>
        <taxon>Gracilariales</taxon>
        <taxon>Gracilariaceae</taxon>
        <taxon>Gracilariopsis</taxon>
    </lineage>
</organism>
<feature type="region of interest" description="Disordered" evidence="1">
    <location>
        <begin position="37"/>
        <end position="57"/>
    </location>
</feature>
<dbReference type="OrthoDB" id="10579990at2759"/>
<evidence type="ECO:0000256" key="1">
    <source>
        <dbReference type="SAM" id="MobiDB-lite"/>
    </source>
</evidence>
<evidence type="ECO:0000313" key="2">
    <source>
        <dbReference type="EMBL" id="PXF46208.1"/>
    </source>
</evidence>
<proteinExistence type="predicted"/>
<reference evidence="2 3" key="1">
    <citation type="journal article" date="2018" name="Mol. Biol. Evol.">
        <title>Analysis of the draft genome of the red seaweed Gracilariopsis chorda provides insights into genome size evolution in Rhodophyta.</title>
        <authorList>
            <person name="Lee J."/>
            <person name="Yang E.C."/>
            <person name="Graf L."/>
            <person name="Yang J.H."/>
            <person name="Qiu H."/>
            <person name="Zel Zion U."/>
            <person name="Chan C.X."/>
            <person name="Stephens T.G."/>
            <person name="Weber A.P.M."/>
            <person name="Boo G.H."/>
            <person name="Boo S.M."/>
            <person name="Kim K.M."/>
            <person name="Shin Y."/>
            <person name="Jung M."/>
            <person name="Lee S.J."/>
            <person name="Yim H.S."/>
            <person name="Lee J.H."/>
            <person name="Bhattacharya D."/>
            <person name="Yoon H.S."/>
        </authorList>
    </citation>
    <scope>NUCLEOTIDE SEQUENCE [LARGE SCALE GENOMIC DNA]</scope>
    <source>
        <strain evidence="2 3">SKKU-2015</strain>
        <tissue evidence="2">Whole body</tissue>
    </source>
</reference>
<dbReference type="EMBL" id="NBIV01000042">
    <property type="protein sequence ID" value="PXF46208.1"/>
    <property type="molecule type" value="Genomic_DNA"/>
</dbReference>
<comment type="caution">
    <text evidence="2">The sequence shown here is derived from an EMBL/GenBank/DDBJ whole genome shotgun (WGS) entry which is preliminary data.</text>
</comment>
<feature type="compositionally biased region" description="Low complexity" evidence="1">
    <location>
        <begin position="44"/>
        <end position="56"/>
    </location>
</feature>
<dbReference type="AlphaFoldDB" id="A0A2V3IVN6"/>
<protein>
    <submittedName>
        <fullName evidence="2">Uncharacterized protein</fullName>
    </submittedName>
</protein>